<keyword evidence="5" id="KW-0539">Nucleus</keyword>
<keyword evidence="10" id="KW-1185">Reference proteome</keyword>
<feature type="region of interest" description="Disordered" evidence="8">
    <location>
        <begin position="263"/>
        <end position="395"/>
    </location>
</feature>
<dbReference type="OrthoDB" id="441771at2759"/>
<evidence type="ECO:0000256" key="6">
    <source>
        <dbReference type="ARBA" id="ARBA00024695"/>
    </source>
</evidence>
<dbReference type="eggNOG" id="KOG2147">
    <property type="taxonomic scope" value="Eukaryota"/>
</dbReference>
<feature type="compositionally biased region" description="Low complexity" evidence="8">
    <location>
        <begin position="367"/>
        <end position="383"/>
    </location>
</feature>
<dbReference type="GO" id="GO:0030692">
    <property type="term" value="C:Noc4p-Nop14p complex"/>
    <property type="evidence" value="ECO:0007669"/>
    <property type="project" value="TreeGrafter"/>
</dbReference>
<dbReference type="EMBL" id="GG745386">
    <property type="protein sequence ID" value="KNE72954.1"/>
    <property type="molecule type" value="Genomic_DNA"/>
</dbReference>
<dbReference type="Pfam" id="PF04147">
    <property type="entry name" value="Nop14"/>
    <property type="match status" value="1"/>
</dbReference>
<proteinExistence type="inferred from homology"/>
<dbReference type="InterPro" id="IPR007276">
    <property type="entry name" value="Nop14"/>
</dbReference>
<dbReference type="GO" id="GO:0032040">
    <property type="term" value="C:small-subunit processome"/>
    <property type="evidence" value="ECO:0007669"/>
    <property type="project" value="InterPro"/>
</dbReference>
<dbReference type="VEuPathDB" id="FungiDB:AMAG_17183"/>
<reference evidence="10" key="2">
    <citation type="submission" date="2009-11" db="EMBL/GenBank/DDBJ databases">
        <title>The Genome Sequence of Allomyces macrogynus strain ATCC 38327.</title>
        <authorList>
            <consortium name="The Broad Institute Genome Sequencing Platform"/>
            <person name="Russ C."/>
            <person name="Cuomo C."/>
            <person name="Shea T."/>
            <person name="Young S.K."/>
            <person name="Zeng Q."/>
            <person name="Koehrsen M."/>
            <person name="Haas B."/>
            <person name="Borodovsky M."/>
            <person name="Guigo R."/>
            <person name="Alvarado L."/>
            <person name="Berlin A."/>
            <person name="Borenstein D."/>
            <person name="Chen Z."/>
            <person name="Engels R."/>
            <person name="Freedman E."/>
            <person name="Gellesch M."/>
            <person name="Goldberg J."/>
            <person name="Griggs A."/>
            <person name="Gujja S."/>
            <person name="Heiman D."/>
            <person name="Hepburn T."/>
            <person name="Howarth C."/>
            <person name="Jen D."/>
            <person name="Larson L."/>
            <person name="Lewis B."/>
            <person name="Mehta T."/>
            <person name="Park D."/>
            <person name="Pearson M."/>
            <person name="Roberts A."/>
            <person name="Saif S."/>
            <person name="Shenoy N."/>
            <person name="Sisk P."/>
            <person name="Stolte C."/>
            <person name="Sykes S."/>
            <person name="Walk T."/>
            <person name="White J."/>
            <person name="Yandava C."/>
            <person name="Burger G."/>
            <person name="Gray M.W."/>
            <person name="Holland P.W.H."/>
            <person name="King N."/>
            <person name="Lang F.B.F."/>
            <person name="Roger A.J."/>
            <person name="Ruiz-Trillo I."/>
            <person name="Lander E."/>
            <person name="Nusbaum C."/>
        </authorList>
    </citation>
    <scope>NUCLEOTIDE SEQUENCE [LARGE SCALE GENOMIC DNA]</scope>
    <source>
        <strain evidence="10">ATCC 38327</strain>
    </source>
</reference>
<dbReference type="PANTHER" id="PTHR23183:SF0">
    <property type="entry name" value="NUCLEOLAR PROTEIN 14"/>
    <property type="match status" value="1"/>
</dbReference>
<feature type="region of interest" description="Disordered" evidence="8">
    <location>
        <begin position="411"/>
        <end position="470"/>
    </location>
</feature>
<dbReference type="GO" id="GO:0030490">
    <property type="term" value="P:maturation of SSU-rRNA"/>
    <property type="evidence" value="ECO:0007669"/>
    <property type="project" value="TreeGrafter"/>
</dbReference>
<feature type="region of interest" description="Disordered" evidence="8">
    <location>
        <begin position="143"/>
        <end position="175"/>
    </location>
</feature>
<evidence type="ECO:0000256" key="8">
    <source>
        <dbReference type="SAM" id="MobiDB-lite"/>
    </source>
</evidence>
<accession>A0A0L0TEH6</accession>
<dbReference type="Proteomes" id="UP000054350">
    <property type="component" value="Unassembled WGS sequence"/>
</dbReference>
<dbReference type="STRING" id="578462.A0A0L0TEH6"/>
<sequence length="910" mass="100543">MAPPKPNQPKPGASGGSTLKRLKDNLKKAGVIGVKTSKKIAKSTTPARKSNLAQRADEVLKSIRSKNPFEQKVNRTKHDVLGRKLKGSRGQPGLTRQKGLETRKDALLKDLASRHKVGSFVDRRIGENNPNLSAEEKMMLRWTKEKQKSASRKKSHFSIDDDDAHGGNNSLGGLTHLGQSIDELANFDDFGPSDDEYDGALSKEFVNQALFGGGEANKHKTKADIMKELIAKAKFHKAERQRIKEENEEMRVELDEELDAIRGLLMDKKTNPPPPASGAPAAAPVGNDDDAFDQIVRELKFDKRAKPTDRTKTEDEIAAEEKERLERLERQRLRRMNGDSDDDSNDERGGGFRQRRLKRKKEEERAAAAGARDGSDSDASLGSDDQDGDDEMPLTYRDGVLINKSVFVKSRNRPAASDSEEDESDAEGDDSDDAEDEDDDGSDLASDDEEVGQEHEFSASEDEDDQPKSGKLHLTEEERTAMMAQALAELPYTFPAPASQAEFDLFVRGRSAADIKTLMERFRAIYHPSLGEGNKERQGKVLSFLLRHLFTQDGSAATARGTFDTLYPVLIDMIKAHTLAAAQWASDTLAALMSAPGGTFRPAQLLTFKLLLRVFSASDFHHAVVTPLLVVLAHYLATHPPRSVADATVGLFVVALCLDAQEQSKRWLPEAFNYTTALVAAYSTVTADVNKFPTTTAESLPTASANLGAAPSRLPLDGVTGGKAKRSAAHASLLLMALRTLARFDSLYHAALPSVPELNAPVLATLRALPDSKMHADLLTQRDAVASSMQEHADRVAKTRSVLQLQKHRPVAIAAKEPEYEAHYSLDRRDNPDHIDKEAEKLKAQYKKEKKGAIRELRRDAEFLAAARVQEQKRKDREYEAKMKRVMGRLGDEVGELNKAERASKRLKKF</sequence>
<evidence type="ECO:0008006" key="11">
    <source>
        <dbReference type="Google" id="ProtNLM"/>
    </source>
</evidence>
<evidence type="ECO:0000256" key="2">
    <source>
        <dbReference type="ARBA" id="ARBA00007466"/>
    </source>
</evidence>
<feature type="compositionally biased region" description="Basic and acidic residues" evidence="8">
    <location>
        <begin position="55"/>
        <end position="82"/>
    </location>
</feature>
<evidence type="ECO:0000256" key="5">
    <source>
        <dbReference type="ARBA" id="ARBA00023242"/>
    </source>
</evidence>
<feature type="compositionally biased region" description="Acidic residues" evidence="8">
    <location>
        <begin position="418"/>
        <end position="451"/>
    </location>
</feature>
<dbReference type="PANTHER" id="PTHR23183">
    <property type="entry name" value="NOP14"/>
    <property type="match status" value="1"/>
</dbReference>
<evidence type="ECO:0000256" key="4">
    <source>
        <dbReference type="ARBA" id="ARBA00022552"/>
    </source>
</evidence>
<dbReference type="AlphaFoldDB" id="A0A0L0TEH6"/>
<feature type="region of interest" description="Disordered" evidence="8">
    <location>
        <begin position="1"/>
        <end position="102"/>
    </location>
</feature>
<keyword evidence="4" id="KW-0698">rRNA processing</keyword>
<feature type="compositionally biased region" description="Basic and acidic residues" evidence="8">
    <location>
        <begin position="295"/>
        <end position="331"/>
    </location>
</feature>
<comment type="subcellular location">
    <subcellularLocation>
        <location evidence="1">Nucleus</location>
        <location evidence="1">Nucleolus</location>
    </subcellularLocation>
</comment>
<evidence type="ECO:0000256" key="7">
    <source>
        <dbReference type="SAM" id="Coils"/>
    </source>
</evidence>
<evidence type="ECO:0000313" key="9">
    <source>
        <dbReference type="EMBL" id="KNE72954.1"/>
    </source>
</evidence>
<organism evidence="9 10">
    <name type="scientific">Allomyces macrogynus (strain ATCC 38327)</name>
    <name type="common">Allomyces javanicus var. macrogynus</name>
    <dbReference type="NCBI Taxonomy" id="578462"/>
    <lineage>
        <taxon>Eukaryota</taxon>
        <taxon>Fungi</taxon>
        <taxon>Fungi incertae sedis</taxon>
        <taxon>Blastocladiomycota</taxon>
        <taxon>Blastocladiomycetes</taxon>
        <taxon>Blastocladiales</taxon>
        <taxon>Blastocladiaceae</taxon>
        <taxon>Allomyces</taxon>
    </lineage>
</organism>
<gene>
    <name evidence="9" type="ORF">AMAG_17183</name>
</gene>
<feature type="coiled-coil region" evidence="7">
    <location>
        <begin position="836"/>
        <end position="874"/>
    </location>
</feature>
<keyword evidence="7" id="KW-0175">Coiled coil</keyword>
<feature type="coiled-coil region" evidence="7">
    <location>
        <begin position="226"/>
        <end position="260"/>
    </location>
</feature>
<feature type="compositionally biased region" description="Polar residues" evidence="8">
    <location>
        <begin position="42"/>
        <end position="53"/>
    </location>
</feature>
<evidence type="ECO:0000313" key="10">
    <source>
        <dbReference type="Proteomes" id="UP000054350"/>
    </source>
</evidence>
<keyword evidence="3" id="KW-0690">Ribosome biogenesis</keyword>
<evidence type="ECO:0000256" key="1">
    <source>
        <dbReference type="ARBA" id="ARBA00004604"/>
    </source>
</evidence>
<name>A0A0L0TEH6_ALLM3</name>
<reference evidence="9 10" key="1">
    <citation type="submission" date="2009-11" db="EMBL/GenBank/DDBJ databases">
        <title>Annotation of Allomyces macrogynus ATCC 38327.</title>
        <authorList>
            <consortium name="The Broad Institute Genome Sequencing Platform"/>
            <person name="Russ C."/>
            <person name="Cuomo C."/>
            <person name="Burger G."/>
            <person name="Gray M.W."/>
            <person name="Holland P.W.H."/>
            <person name="King N."/>
            <person name="Lang F.B.F."/>
            <person name="Roger A.J."/>
            <person name="Ruiz-Trillo I."/>
            <person name="Young S.K."/>
            <person name="Zeng Q."/>
            <person name="Gargeya S."/>
            <person name="Fitzgerald M."/>
            <person name="Haas B."/>
            <person name="Abouelleil A."/>
            <person name="Alvarado L."/>
            <person name="Arachchi H.M."/>
            <person name="Berlin A."/>
            <person name="Chapman S.B."/>
            <person name="Gearin G."/>
            <person name="Goldberg J."/>
            <person name="Griggs A."/>
            <person name="Gujja S."/>
            <person name="Hansen M."/>
            <person name="Heiman D."/>
            <person name="Howarth C."/>
            <person name="Larimer J."/>
            <person name="Lui A."/>
            <person name="MacDonald P.J.P."/>
            <person name="McCowen C."/>
            <person name="Montmayeur A."/>
            <person name="Murphy C."/>
            <person name="Neiman D."/>
            <person name="Pearson M."/>
            <person name="Priest M."/>
            <person name="Roberts A."/>
            <person name="Saif S."/>
            <person name="Shea T."/>
            <person name="Sisk P."/>
            <person name="Stolte C."/>
            <person name="Sykes S."/>
            <person name="Wortman J."/>
            <person name="Nusbaum C."/>
            <person name="Birren B."/>
        </authorList>
    </citation>
    <scope>NUCLEOTIDE SEQUENCE [LARGE SCALE GENOMIC DNA]</scope>
    <source>
        <strain evidence="9 10">ATCC 38327</strain>
    </source>
</reference>
<evidence type="ECO:0000256" key="3">
    <source>
        <dbReference type="ARBA" id="ARBA00022517"/>
    </source>
</evidence>
<protein>
    <recommendedName>
        <fullName evidence="11">Nop14-like protein</fullName>
    </recommendedName>
</protein>
<comment type="function">
    <text evidence="6">Involved in nucleolar processing of pre-18S ribosomal RNA. Has a role in the nuclear export of 40S pre-ribosomal subunit to the cytoplasm.</text>
</comment>
<comment type="similarity">
    <text evidence="2">Belongs to the NOP14 family.</text>
</comment>
<dbReference type="OMA" id="YTFTGTH"/>